<keyword evidence="3" id="KW-1185">Reference proteome</keyword>
<protein>
    <submittedName>
        <fullName evidence="2">Uncharacterized protein</fullName>
    </submittedName>
</protein>
<gene>
    <name evidence="2" type="ORF">tant81_gp042</name>
</gene>
<proteinExistence type="predicted"/>
<accession>A0A6B9LIY8</accession>
<dbReference type="Proteomes" id="UP000464671">
    <property type="component" value="Segment"/>
</dbReference>
<dbReference type="EMBL" id="MN812239">
    <property type="protein sequence ID" value="QHB40973.1"/>
    <property type="molecule type" value="Genomic_DNA"/>
</dbReference>
<evidence type="ECO:0000256" key="1">
    <source>
        <dbReference type="SAM" id="Coils"/>
    </source>
</evidence>
<name>A0A6B9LIY8_9CAUD</name>
<sequence length="204" mass="23024">MKKVQANNFDQAIKELKALDETQVSKVVEQINENESKHFHVLLIQIIDRPGQPKNQIKVVPQIFNKVAFEKIEKNFGYLGYNKIIVVHNPTNQIGEAVEVETKVESGVQMKQEEINAEIEKRANEKAEQMVQEKLAKNEGNIVGDTIAPKTEKVVPNPFENGETIEAMKAFAKANDIDLSGLKAKDEIKATLITWKNEQESSQE</sequence>
<evidence type="ECO:0000313" key="2">
    <source>
        <dbReference type="EMBL" id="QHB40973.1"/>
    </source>
</evidence>
<feature type="coiled-coil region" evidence="1">
    <location>
        <begin position="108"/>
        <end position="137"/>
    </location>
</feature>
<organism evidence="2 3">
    <name type="scientific">Flavobacterium phage vB_FspS_tant8-1</name>
    <dbReference type="NCBI Taxonomy" id="2686278"/>
    <lineage>
        <taxon>Viruses</taxon>
        <taxon>Duplodnaviria</taxon>
        <taxon>Heunggongvirae</taxon>
        <taxon>Uroviricota</taxon>
        <taxon>Caudoviricetes</taxon>
        <taxon>Tantvirus</taxon>
        <taxon>Tantvirus tant</taxon>
    </lineage>
</organism>
<keyword evidence="1" id="KW-0175">Coiled coil</keyword>
<evidence type="ECO:0000313" key="3">
    <source>
        <dbReference type="Proteomes" id="UP000464671"/>
    </source>
</evidence>
<reference evidence="2 3" key="1">
    <citation type="journal article" date="2020" name="Viruses">
        <title>Diversity and Host Interactions Among Virulent and Temperate Baltic Sea Flavobacterium Phages.</title>
        <authorList>
            <person name="Nilsson E."/>
            <person name="Bayfield O.W."/>
            <person name="Lundin D."/>
            <person name="Antson A.A."/>
            <person name="Holmfeldt K."/>
        </authorList>
    </citation>
    <scope>NUCLEOTIDE SEQUENCE [LARGE SCALE GENOMIC DNA]</scope>
</reference>